<dbReference type="PRINTS" id="PR00014">
    <property type="entry name" value="FNTYPEIII"/>
</dbReference>
<dbReference type="InterPro" id="IPR036116">
    <property type="entry name" value="FN3_sf"/>
</dbReference>
<dbReference type="Pfam" id="PF00082">
    <property type="entry name" value="Peptidase_S8"/>
    <property type="match status" value="1"/>
</dbReference>
<dbReference type="GO" id="GO:0006508">
    <property type="term" value="P:proteolysis"/>
    <property type="evidence" value="ECO:0007669"/>
    <property type="project" value="UniProtKB-KW"/>
</dbReference>
<evidence type="ECO:0000259" key="11">
    <source>
        <dbReference type="PROSITE" id="PS50853"/>
    </source>
</evidence>
<sequence>MRTHGGCRANDERSSRGPRVRVGLLGAFALCGGAIGLLPGAPATASQPPETEAAPARAAAHRLAGSNRLVGSNRLIVRLAKSADGSVSRAVGAARSVGLDVDSARVLGRNSTYVLTLPERLDGEALAAAVDAVRSEPGVLSVEPVRRMYPSFVPDDPYYSDQWNLRSVSTSNYGTNAAAAWDITTGSAGVVIAVIDTGFTDHADLAGRLLPGYDFISDVDTANDGDGRDADAHDPGDWISSDDASPGGAFTGCRVSKSSWHGTHVAGIIGATGDNGTGIAGINWVSPVVPIRALGKCGGDNDDVIDAMRWAAGIDVAGVPHNAHPARVINISLGGNSGSCGIAMQQAITDVIAAGAVVVTAAGNDSDLASSNEPGNCVGVINVAATGRYGEMAPYSNFGSAVTLAAPGGRDFDWGIRSTVDAGDTTPLADTYKNLEGTSMAAPHVAGAVSLILSIAPTLTPAQVRSVLVSTAHSFPSSDAFGTCATLCGAGVLDIQGALVSAGNLRPPGEPTALGAVSGPGRVVLTWVAPADDGGTDVVDYRLQRSTNGGLSWTTVNDSVSDATTSTITGLTNGTTYTFRVAAVNRVTIGAWSTPAAATPATTPGRTRALRTRRGDQRVSLSWTRPSTTGGAAVERYYVEASTDGVQWNQLAELSGAARSVAISGLTNGVRYRFRVSAANRAGNGAWSSSVSATPLSVPGAPGNLNGAPGDRSAALSWTAPITTGGTRVTRYVVQRSGNGGLSWTTLLRGTSLSTTQSVRYLANARDYLFRVAAKNALGRGPWSVPFSVRPRTTPSAPLGLAAVAGNGEVALTWNTPLSDGGDDLSGYRVLWSTDGTNWTLAATTTDPSDRAYTVTGLTNGLAYRFRVSAINAAGAGSPSVPRTATPQA</sequence>
<keyword evidence="3" id="KW-0645">Protease</keyword>
<name>A0A6J6PJJ2_9ZZZZ</name>
<evidence type="ECO:0000256" key="1">
    <source>
        <dbReference type="ARBA" id="ARBA00004613"/>
    </source>
</evidence>
<evidence type="ECO:0000313" key="13">
    <source>
        <dbReference type="EMBL" id="CAB4741525.1"/>
    </source>
</evidence>
<dbReference type="InterPro" id="IPR034176">
    <property type="entry name" value="Peptidases_S8_13"/>
</dbReference>
<dbReference type="InterPro" id="IPR036852">
    <property type="entry name" value="Peptidase_S8/S53_dom_sf"/>
</dbReference>
<dbReference type="Gene3D" id="3.40.50.200">
    <property type="entry name" value="Peptidase S8/S53 domain"/>
    <property type="match status" value="1"/>
</dbReference>
<keyword evidence="6" id="KW-0378">Hydrolase</keyword>
<keyword evidence="2" id="KW-0964">Secreted</keyword>
<dbReference type="PROSITE" id="PS51892">
    <property type="entry name" value="SUBTILASE"/>
    <property type="match status" value="1"/>
</dbReference>
<evidence type="ECO:0000256" key="10">
    <source>
        <dbReference type="SAM" id="Phobius"/>
    </source>
</evidence>
<dbReference type="GO" id="GO:0004252">
    <property type="term" value="F:serine-type endopeptidase activity"/>
    <property type="evidence" value="ECO:0007669"/>
    <property type="project" value="InterPro"/>
</dbReference>
<evidence type="ECO:0000313" key="14">
    <source>
        <dbReference type="EMBL" id="CAB5063265.1"/>
    </source>
</evidence>
<keyword evidence="10" id="KW-1133">Transmembrane helix</keyword>
<dbReference type="InterPro" id="IPR050964">
    <property type="entry name" value="Striated_Muscle_Regulatory"/>
</dbReference>
<dbReference type="InterPro" id="IPR022398">
    <property type="entry name" value="Peptidase_S8_His-AS"/>
</dbReference>
<dbReference type="PROSITE" id="PS00138">
    <property type="entry name" value="SUBTILASE_SER"/>
    <property type="match status" value="1"/>
</dbReference>
<feature type="region of interest" description="Disordered" evidence="9">
    <location>
        <begin position="226"/>
        <end position="245"/>
    </location>
</feature>
<organism evidence="12">
    <name type="scientific">freshwater metagenome</name>
    <dbReference type="NCBI Taxonomy" id="449393"/>
    <lineage>
        <taxon>unclassified sequences</taxon>
        <taxon>metagenomes</taxon>
        <taxon>ecological metagenomes</taxon>
    </lineage>
</organism>
<keyword evidence="7" id="KW-0720">Serine protease</keyword>
<dbReference type="CDD" id="cd00063">
    <property type="entry name" value="FN3"/>
    <property type="match status" value="4"/>
</dbReference>
<evidence type="ECO:0000256" key="7">
    <source>
        <dbReference type="ARBA" id="ARBA00022825"/>
    </source>
</evidence>
<dbReference type="SUPFAM" id="SSF49265">
    <property type="entry name" value="Fibronectin type III"/>
    <property type="match status" value="2"/>
</dbReference>
<evidence type="ECO:0000256" key="8">
    <source>
        <dbReference type="ARBA" id="ARBA00023145"/>
    </source>
</evidence>
<dbReference type="EMBL" id="CAEZXX010000014">
    <property type="protein sequence ID" value="CAB4697003.1"/>
    <property type="molecule type" value="Genomic_DNA"/>
</dbReference>
<reference evidence="12" key="1">
    <citation type="submission" date="2020-05" db="EMBL/GenBank/DDBJ databases">
        <authorList>
            <person name="Chiriac C."/>
            <person name="Salcher M."/>
            <person name="Ghai R."/>
            <person name="Kavagutti S V."/>
        </authorList>
    </citation>
    <scope>NUCLEOTIDE SEQUENCE</scope>
</reference>
<feature type="domain" description="Fibronectin type-III" evidence="11">
    <location>
        <begin position="606"/>
        <end position="700"/>
    </location>
</feature>
<dbReference type="Pfam" id="PF00041">
    <property type="entry name" value="fn3"/>
    <property type="match status" value="4"/>
</dbReference>
<feature type="transmembrane region" description="Helical" evidence="10">
    <location>
        <begin position="20"/>
        <end position="41"/>
    </location>
</feature>
<dbReference type="InterPro" id="IPR003961">
    <property type="entry name" value="FN3_dom"/>
</dbReference>
<dbReference type="PRINTS" id="PR00723">
    <property type="entry name" value="SUBTILISIN"/>
</dbReference>
<dbReference type="SUPFAM" id="SSF52743">
    <property type="entry name" value="Subtilisin-like"/>
    <property type="match status" value="1"/>
</dbReference>
<dbReference type="GO" id="GO:0005576">
    <property type="term" value="C:extracellular region"/>
    <property type="evidence" value="ECO:0007669"/>
    <property type="project" value="UniProtKB-SubCell"/>
</dbReference>
<evidence type="ECO:0000256" key="4">
    <source>
        <dbReference type="ARBA" id="ARBA00022729"/>
    </source>
</evidence>
<dbReference type="PANTHER" id="PTHR13817">
    <property type="entry name" value="TITIN"/>
    <property type="match status" value="1"/>
</dbReference>
<comment type="subcellular location">
    <subcellularLocation>
        <location evidence="1">Secreted</location>
    </subcellularLocation>
</comment>
<evidence type="ECO:0000256" key="6">
    <source>
        <dbReference type="ARBA" id="ARBA00022801"/>
    </source>
</evidence>
<keyword evidence="10" id="KW-0472">Membrane</keyword>
<dbReference type="CDD" id="cd07496">
    <property type="entry name" value="Peptidases_S8_13"/>
    <property type="match status" value="1"/>
</dbReference>
<evidence type="ECO:0000256" key="3">
    <source>
        <dbReference type="ARBA" id="ARBA00022670"/>
    </source>
</evidence>
<gene>
    <name evidence="12" type="ORF">UFOPK2602_00353</name>
    <name evidence="13" type="ORF">UFOPK2806_00413</name>
    <name evidence="14" type="ORF">UFOPK4306_01240</name>
</gene>
<dbReference type="InterPro" id="IPR000209">
    <property type="entry name" value="Peptidase_S8/S53_dom"/>
</dbReference>
<evidence type="ECO:0000313" key="12">
    <source>
        <dbReference type="EMBL" id="CAB4697003.1"/>
    </source>
</evidence>
<dbReference type="InterPro" id="IPR015500">
    <property type="entry name" value="Peptidase_S8_subtilisin-rel"/>
</dbReference>
<dbReference type="PANTHER" id="PTHR13817:SF73">
    <property type="entry name" value="FIBRONECTIN TYPE-III DOMAIN-CONTAINING PROTEIN"/>
    <property type="match status" value="1"/>
</dbReference>
<dbReference type="EMBL" id="CAEZYY010000003">
    <property type="protein sequence ID" value="CAB4741525.1"/>
    <property type="molecule type" value="Genomic_DNA"/>
</dbReference>
<feature type="domain" description="Fibronectin type-III" evidence="11">
    <location>
        <begin position="794"/>
        <end position="889"/>
    </location>
</feature>
<dbReference type="PROSITE" id="PS00137">
    <property type="entry name" value="SUBTILASE_HIS"/>
    <property type="match status" value="1"/>
</dbReference>
<dbReference type="InterPro" id="IPR023827">
    <property type="entry name" value="Peptidase_S8_Asp-AS"/>
</dbReference>
<protein>
    <submittedName>
        <fullName evidence="12">Unannotated protein</fullName>
    </submittedName>
</protein>
<dbReference type="AlphaFoldDB" id="A0A6J6PJJ2"/>
<feature type="domain" description="Fibronectin type-III" evidence="11">
    <location>
        <begin position="701"/>
        <end position="792"/>
    </location>
</feature>
<dbReference type="PROSITE" id="PS00136">
    <property type="entry name" value="SUBTILASE_ASP"/>
    <property type="match status" value="1"/>
</dbReference>
<evidence type="ECO:0000256" key="2">
    <source>
        <dbReference type="ARBA" id="ARBA00022525"/>
    </source>
</evidence>
<feature type="domain" description="Fibronectin type-III" evidence="11">
    <location>
        <begin position="507"/>
        <end position="605"/>
    </location>
</feature>
<feature type="compositionally biased region" description="Basic and acidic residues" evidence="9">
    <location>
        <begin position="226"/>
        <end position="236"/>
    </location>
</feature>
<keyword evidence="10" id="KW-0812">Transmembrane</keyword>
<evidence type="ECO:0000256" key="9">
    <source>
        <dbReference type="SAM" id="MobiDB-lite"/>
    </source>
</evidence>
<keyword evidence="4" id="KW-0732">Signal</keyword>
<accession>A0A6J6PJJ2</accession>
<keyword evidence="8" id="KW-0865">Zymogen</keyword>
<dbReference type="Gene3D" id="2.60.40.10">
    <property type="entry name" value="Immunoglobulins"/>
    <property type="match status" value="4"/>
</dbReference>
<dbReference type="FunFam" id="3.40.50.200:FF:000022">
    <property type="entry name" value="Extracellular protease"/>
    <property type="match status" value="1"/>
</dbReference>
<dbReference type="SMART" id="SM00060">
    <property type="entry name" value="FN3"/>
    <property type="match status" value="4"/>
</dbReference>
<keyword evidence="5" id="KW-0677">Repeat</keyword>
<dbReference type="InterPro" id="IPR023828">
    <property type="entry name" value="Peptidase_S8_Ser-AS"/>
</dbReference>
<dbReference type="EMBL" id="CAFBQP010000043">
    <property type="protein sequence ID" value="CAB5063265.1"/>
    <property type="molecule type" value="Genomic_DNA"/>
</dbReference>
<dbReference type="InterPro" id="IPR013783">
    <property type="entry name" value="Ig-like_fold"/>
</dbReference>
<proteinExistence type="predicted"/>
<dbReference type="PROSITE" id="PS50853">
    <property type="entry name" value="FN3"/>
    <property type="match status" value="4"/>
</dbReference>
<evidence type="ECO:0000256" key="5">
    <source>
        <dbReference type="ARBA" id="ARBA00022737"/>
    </source>
</evidence>